<dbReference type="FunFam" id="3.30.2350.10:FF:000006">
    <property type="entry name" value="Pseudouridine synthase"/>
    <property type="match status" value="1"/>
</dbReference>
<evidence type="ECO:0000313" key="8">
    <source>
        <dbReference type="EMBL" id="MBI4726178.1"/>
    </source>
</evidence>
<dbReference type="SUPFAM" id="SSF55120">
    <property type="entry name" value="Pseudouridine synthase"/>
    <property type="match status" value="1"/>
</dbReference>
<keyword evidence="3 6" id="KW-0413">Isomerase</keyword>
<protein>
    <recommendedName>
        <fullName evidence="6">Pseudouridine synthase</fullName>
        <ecNumber evidence="6">5.4.99.-</ecNumber>
    </recommendedName>
</protein>
<dbReference type="Pfam" id="PF00849">
    <property type="entry name" value="PseudoU_synth_2"/>
    <property type="match status" value="1"/>
</dbReference>
<dbReference type="NCBIfam" id="TIGR00005">
    <property type="entry name" value="rluA_subfam"/>
    <property type="match status" value="1"/>
</dbReference>
<dbReference type="GO" id="GO:0000455">
    <property type="term" value="P:enzyme-directed rRNA pseudouridine synthesis"/>
    <property type="evidence" value="ECO:0007669"/>
    <property type="project" value="UniProtKB-ARBA"/>
</dbReference>
<dbReference type="Proteomes" id="UP000736328">
    <property type="component" value="Unassembled WGS sequence"/>
</dbReference>
<proteinExistence type="inferred from homology"/>
<feature type="domain" description="RNA-binding S4" evidence="7">
    <location>
        <begin position="19"/>
        <end position="77"/>
    </location>
</feature>
<evidence type="ECO:0000256" key="4">
    <source>
        <dbReference type="PIRSR" id="PIRSR606225-1"/>
    </source>
</evidence>
<evidence type="ECO:0000259" key="7">
    <source>
        <dbReference type="SMART" id="SM00363"/>
    </source>
</evidence>
<evidence type="ECO:0000313" key="9">
    <source>
        <dbReference type="Proteomes" id="UP000736328"/>
    </source>
</evidence>
<comment type="catalytic activity">
    <reaction evidence="6">
        <text>a uridine in RNA = a pseudouridine in RNA</text>
        <dbReference type="Rhea" id="RHEA:48348"/>
        <dbReference type="Rhea" id="RHEA-COMP:12068"/>
        <dbReference type="Rhea" id="RHEA-COMP:12069"/>
        <dbReference type="ChEBI" id="CHEBI:65314"/>
        <dbReference type="ChEBI" id="CHEBI:65315"/>
    </reaction>
</comment>
<dbReference type="InterPro" id="IPR006224">
    <property type="entry name" value="PsdUridine_synth_RluA-like_CS"/>
</dbReference>
<dbReference type="PROSITE" id="PS50889">
    <property type="entry name" value="S4"/>
    <property type="match status" value="1"/>
</dbReference>
<dbReference type="InterPro" id="IPR006145">
    <property type="entry name" value="PsdUridine_synth_RsuA/RluA"/>
</dbReference>
<dbReference type="EC" id="5.4.99.-" evidence="6"/>
<dbReference type="PROSITE" id="PS01129">
    <property type="entry name" value="PSI_RLU"/>
    <property type="match status" value="1"/>
</dbReference>
<comment type="caution">
    <text evidence="8">The sequence shown here is derived from an EMBL/GenBank/DDBJ whole genome shotgun (WGS) entry which is preliminary data.</text>
</comment>
<dbReference type="InterPro" id="IPR002942">
    <property type="entry name" value="S4_RNA-bd"/>
</dbReference>
<dbReference type="GO" id="GO:0003723">
    <property type="term" value="F:RNA binding"/>
    <property type="evidence" value="ECO:0007669"/>
    <property type="project" value="UniProtKB-KW"/>
</dbReference>
<evidence type="ECO:0000256" key="3">
    <source>
        <dbReference type="ARBA" id="ARBA00023235"/>
    </source>
</evidence>
<comment type="function">
    <text evidence="6">Responsible for synthesis of pseudouridine from uracil.</text>
</comment>
<dbReference type="AlphaFoldDB" id="A0A933IA58"/>
<dbReference type="PANTHER" id="PTHR21600">
    <property type="entry name" value="MITOCHONDRIAL RNA PSEUDOURIDINE SYNTHASE"/>
    <property type="match status" value="1"/>
</dbReference>
<evidence type="ECO:0000256" key="5">
    <source>
        <dbReference type="PROSITE-ProRule" id="PRU00182"/>
    </source>
</evidence>
<organism evidence="8 9">
    <name type="scientific">candidate division TA06 bacterium</name>
    <dbReference type="NCBI Taxonomy" id="2250710"/>
    <lineage>
        <taxon>Bacteria</taxon>
        <taxon>Bacteria division TA06</taxon>
    </lineage>
</organism>
<reference evidence="8" key="1">
    <citation type="submission" date="2020-07" db="EMBL/GenBank/DDBJ databases">
        <title>Huge and variable diversity of episymbiotic CPR bacteria and DPANN archaea in groundwater ecosystems.</title>
        <authorList>
            <person name="He C.Y."/>
            <person name="Keren R."/>
            <person name="Whittaker M."/>
            <person name="Farag I.F."/>
            <person name="Doudna J."/>
            <person name="Cate J.H.D."/>
            <person name="Banfield J.F."/>
        </authorList>
    </citation>
    <scope>NUCLEOTIDE SEQUENCE</scope>
    <source>
        <strain evidence="8">NC_groundwater_1520_Pr4_B-0.1um_53_5</strain>
    </source>
</reference>
<accession>A0A933IA58</accession>
<dbReference type="Pfam" id="PF01479">
    <property type="entry name" value="S4"/>
    <property type="match status" value="1"/>
</dbReference>
<evidence type="ECO:0000256" key="2">
    <source>
        <dbReference type="ARBA" id="ARBA00022884"/>
    </source>
</evidence>
<dbReference type="Gene3D" id="3.10.290.10">
    <property type="entry name" value="RNA-binding S4 domain"/>
    <property type="match status" value="1"/>
</dbReference>
<dbReference type="EMBL" id="JACQXR010000036">
    <property type="protein sequence ID" value="MBI4726178.1"/>
    <property type="molecule type" value="Genomic_DNA"/>
</dbReference>
<dbReference type="PANTHER" id="PTHR21600:SF44">
    <property type="entry name" value="RIBOSOMAL LARGE SUBUNIT PSEUDOURIDINE SYNTHASE D"/>
    <property type="match status" value="1"/>
</dbReference>
<dbReference type="SUPFAM" id="SSF55174">
    <property type="entry name" value="Alpha-L RNA-binding motif"/>
    <property type="match status" value="1"/>
</dbReference>
<evidence type="ECO:0000256" key="1">
    <source>
        <dbReference type="ARBA" id="ARBA00010876"/>
    </source>
</evidence>
<keyword evidence="2 5" id="KW-0694">RNA-binding</keyword>
<dbReference type="InterPro" id="IPR050188">
    <property type="entry name" value="RluA_PseudoU_synthase"/>
</dbReference>
<dbReference type="GO" id="GO:0120159">
    <property type="term" value="F:rRNA pseudouridine synthase activity"/>
    <property type="evidence" value="ECO:0007669"/>
    <property type="project" value="UniProtKB-ARBA"/>
</dbReference>
<comment type="similarity">
    <text evidence="1 6">Belongs to the pseudouridine synthase RluA family.</text>
</comment>
<dbReference type="InterPro" id="IPR006225">
    <property type="entry name" value="PsdUridine_synth_RluC/D"/>
</dbReference>
<dbReference type="CDD" id="cd02869">
    <property type="entry name" value="PseudoU_synth_RluA_like"/>
    <property type="match status" value="1"/>
</dbReference>
<sequence length="341" mass="38001">MPDELQIINVTVSSAQSRVRLDRYLSCQGMNHSRNQLQKFIESGRVLVDGKLKTPGYLVKPGDRIEIKKDRLAAPRRELLAEDIALDVVYEDQDLLVINKPAGMVVHPAAGNRRGTMVNALLHHAQNLSRVGGRERPGILHRLDKGTSGLLLAAKTDQVHTLLARQLEARKIVRRYRAVVWGILGEPEGTISAPIGRSAFDRKKMGVTSLRGRQAVTHYRVLREYKIASLVEIKLETGRTHQIRVHLQHLGHPVLGDPDYGGRARSLFSRFASANAGLAQELLDAIGRQALHAAALGFVHPATSKYMEFKAPLPGDMEEVIRLLEKGAYRELRLDLKEMDV</sequence>
<dbReference type="CDD" id="cd00165">
    <property type="entry name" value="S4"/>
    <property type="match status" value="1"/>
</dbReference>
<dbReference type="Gene3D" id="3.30.2350.10">
    <property type="entry name" value="Pseudouridine synthase"/>
    <property type="match status" value="1"/>
</dbReference>
<gene>
    <name evidence="8" type="ORF">HY768_02965</name>
</gene>
<feature type="active site" evidence="4">
    <location>
        <position position="144"/>
    </location>
</feature>
<dbReference type="InterPro" id="IPR020103">
    <property type="entry name" value="PsdUridine_synth_cat_dom_sf"/>
</dbReference>
<evidence type="ECO:0000256" key="6">
    <source>
        <dbReference type="RuleBase" id="RU362028"/>
    </source>
</evidence>
<dbReference type="SMART" id="SM00363">
    <property type="entry name" value="S4"/>
    <property type="match status" value="1"/>
</dbReference>
<name>A0A933IA58_UNCT6</name>
<dbReference type="InterPro" id="IPR036986">
    <property type="entry name" value="S4_RNA-bd_sf"/>
</dbReference>